<feature type="domain" description="VOC" evidence="1">
    <location>
        <begin position="17"/>
        <end position="158"/>
    </location>
</feature>
<evidence type="ECO:0000313" key="3">
    <source>
        <dbReference type="Proteomes" id="UP000256941"/>
    </source>
</evidence>
<keyword evidence="2" id="KW-0223">Dioxygenase</keyword>
<reference evidence="2 3" key="1">
    <citation type="submission" date="2018-08" db="EMBL/GenBank/DDBJ databases">
        <title>Genomic Encyclopedia of Archaeal and Bacterial Type Strains, Phase II (KMG-II): from individual species to whole genera.</title>
        <authorList>
            <person name="Goeker M."/>
        </authorList>
    </citation>
    <scope>NUCLEOTIDE SEQUENCE [LARGE SCALE GENOMIC DNA]</scope>
    <source>
        <strain evidence="2 3">DSM 17099</strain>
    </source>
</reference>
<dbReference type="PROSITE" id="PS51819">
    <property type="entry name" value="VOC"/>
    <property type="match status" value="1"/>
</dbReference>
<dbReference type="EMBL" id="QTUJ01000001">
    <property type="protein sequence ID" value="REF73302.1"/>
    <property type="molecule type" value="Genomic_DNA"/>
</dbReference>
<dbReference type="InterPro" id="IPR029068">
    <property type="entry name" value="Glyas_Bleomycin-R_OHBP_Dase"/>
</dbReference>
<dbReference type="Pfam" id="PF13669">
    <property type="entry name" value="Glyoxalase_4"/>
    <property type="match status" value="1"/>
</dbReference>
<dbReference type="InterPro" id="IPR037523">
    <property type="entry name" value="VOC_core"/>
</dbReference>
<comment type="caution">
    <text evidence="2">The sequence shown here is derived from an EMBL/GenBank/DDBJ whole genome shotgun (WGS) entry which is preliminary data.</text>
</comment>
<keyword evidence="2" id="KW-0456">Lyase</keyword>
<dbReference type="RefSeq" id="WP_116221399.1">
    <property type="nucleotide sequence ID" value="NZ_CP038196.1"/>
</dbReference>
<organism evidence="2 3">
    <name type="scientific">Paracoccus versutus</name>
    <name type="common">Thiobacillus versutus</name>
    <dbReference type="NCBI Taxonomy" id="34007"/>
    <lineage>
        <taxon>Bacteria</taxon>
        <taxon>Pseudomonadati</taxon>
        <taxon>Pseudomonadota</taxon>
        <taxon>Alphaproteobacteria</taxon>
        <taxon>Rhodobacterales</taxon>
        <taxon>Paracoccaceae</taxon>
        <taxon>Paracoccus</taxon>
    </lineage>
</organism>
<sequence length="199" mass="21929">MQISPGPAAMLRGIFGDAAQLSYVVNDLDATLRFWTENLGVGPFVVIEDAAKDRIIAYRGQRSRVTMSLAFSYVGNVQIELVTARSTDPTPWTDFLASGREGLHHMGFWPSDHAAACARLDALGFALSTRIETEDGKLSAAYFEGPAHFGHMVELAPDSPARMRYFGGIRKLAETWDGTRPVRRFASRKAYLASDDCRP</sequence>
<evidence type="ECO:0000259" key="1">
    <source>
        <dbReference type="PROSITE" id="PS51819"/>
    </source>
</evidence>
<evidence type="ECO:0000313" key="2">
    <source>
        <dbReference type="EMBL" id="REF73302.1"/>
    </source>
</evidence>
<dbReference type="GO" id="GO:0051213">
    <property type="term" value="F:dioxygenase activity"/>
    <property type="evidence" value="ECO:0007669"/>
    <property type="project" value="UniProtKB-KW"/>
</dbReference>
<protein>
    <submittedName>
        <fullName evidence="2">Catechol 2,3-dioxygenase-like lactoylglutathione lyase family enzyme</fullName>
    </submittedName>
</protein>
<accession>A0A3D9XYF8</accession>
<proteinExistence type="predicted"/>
<dbReference type="GO" id="GO:0016829">
    <property type="term" value="F:lyase activity"/>
    <property type="evidence" value="ECO:0007669"/>
    <property type="project" value="UniProtKB-KW"/>
</dbReference>
<gene>
    <name evidence="2" type="ORF">BDD41_1851</name>
</gene>
<dbReference type="SUPFAM" id="SSF54593">
    <property type="entry name" value="Glyoxalase/Bleomycin resistance protein/Dihydroxybiphenyl dioxygenase"/>
    <property type="match status" value="1"/>
</dbReference>
<dbReference type="AlphaFoldDB" id="A0A3D9XYF8"/>
<keyword evidence="2" id="KW-0560">Oxidoreductase</keyword>
<dbReference type="Proteomes" id="UP000256941">
    <property type="component" value="Unassembled WGS sequence"/>
</dbReference>
<dbReference type="Gene3D" id="3.10.180.10">
    <property type="entry name" value="2,3-Dihydroxybiphenyl 1,2-Dioxygenase, domain 1"/>
    <property type="match status" value="1"/>
</dbReference>
<name>A0A3D9XYF8_PARVE</name>